<name>J9R6Z9_RIEAN</name>
<dbReference type="RefSeq" id="WP_014938564.1">
    <property type="nucleotide sequence ID" value="NC_018609.1"/>
</dbReference>
<evidence type="ECO:0000313" key="1">
    <source>
        <dbReference type="EMBL" id="AFR36268.1"/>
    </source>
</evidence>
<dbReference type="Proteomes" id="UP000006276">
    <property type="component" value="Chromosome"/>
</dbReference>
<dbReference type="KEGG" id="rag:B739_1677"/>
<organism evidence="1 2">
    <name type="scientific">Riemerella anatipestifer RA-CH-1</name>
    <dbReference type="NCBI Taxonomy" id="1228997"/>
    <lineage>
        <taxon>Bacteria</taxon>
        <taxon>Pseudomonadati</taxon>
        <taxon>Bacteroidota</taxon>
        <taxon>Flavobacteriia</taxon>
        <taxon>Flavobacteriales</taxon>
        <taxon>Weeksellaceae</taxon>
        <taxon>Riemerella</taxon>
    </lineage>
</organism>
<keyword evidence="2" id="KW-1185">Reference proteome</keyword>
<dbReference type="AlphaFoldDB" id="J9R6Z9"/>
<proteinExistence type="predicted"/>
<accession>J9R6Z9</accession>
<reference evidence="1 2" key="1">
    <citation type="submission" date="2012-09" db="EMBL/GenBank/DDBJ databases">
        <title>Riemerella anatipestifer vaccine strains.</title>
        <authorList>
            <person name="Chun C.A."/>
            <person name="Shu W.M."/>
            <person name="Kang Z.D."/>
            <person name="Jia W.X."/>
        </authorList>
    </citation>
    <scope>NUCLEOTIDE SEQUENCE [LARGE SCALE GENOMIC DNA]</scope>
    <source>
        <strain evidence="1 2">RA-CH-1</strain>
    </source>
</reference>
<protein>
    <submittedName>
        <fullName evidence="1">Uncharacterized protein</fullName>
    </submittedName>
</protein>
<dbReference type="HOGENOM" id="CLU_3103314_0_0_10"/>
<dbReference type="EMBL" id="CP003787">
    <property type="protein sequence ID" value="AFR36268.1"/>
    <property type="molecule type" value="Genomic_DNA"/>
</dbReference>
<sequence>MKLPNDISRCANNNCLLKEQCLRWLDTGDRFGPLSLFKPKNGKCENLIHKQ</sequence>
<evidence type="ECO:0000313" key="2">
    <source>
        <dbReference type="Proteomes" id="UP000006276"/>
    </source>
</evidence>
<dbReference type="PATRIC" id="fig|1228997.3.peg.1675"/>
<gene>
    <name evidence="1" type="ORF">B739_1677</name>
</gene>